<feature type="non-terminal residue" evidence="3">
    <location>
        <position position="158"/>
    </location>
</feature>
<proteinExistence type="predicted"/>
<evidence type="ECO:0000256" key="1">
    <source>
        <dbReference type="ARBA" id="ARBA00022821"/>
    </source>
</evidence>
<dbReference type="InterPro" id="IPR027417">
    <property type="entry name" value="P-loop_NTPase"/>
</dbReference>
<organism evidence="3">
    <name type="scientific">Phaseolus vulgaris</name>
    <name type="common">Kidney bean</name>
    <name type="synonym">French bean</name>
    <dbReference type="NCBI Taxonomy" id="3885"/>
    <lineage>
        <taxon>Eukaryota</taxon>
        <taxon>Viridiplantae</taxon>
        <taxon>Streptophyta</taxon>
        <taxon>Embryophyta</taxon>
        <taxon>Tracheophyta</taxon>
        <taxon>Spermatophyta</taxon>
        <taxon>Magnoliopsida</taxon>
        <taxon>eudicotyledons</taxon>
        <taxon>Gunneridae</taxon>
        <taxon>Pentapetalae</taxon>
        <taxon>rosids</taxon>
        <taxon>fabids</taxon>
        <taxon>Fabales</taxon>
        <taxon>Fabaceae</taxon>
        <taxon>Papilionoideae</taxon>
        <taxon>50 kb inversion clade</taxon>
        <taxon>NPAAA clade</taxon>
        <taxon>indigoferoid/millettioid clade</taxon>
        <taxon>Phaseoleae</taxon>
        <taxon>Phaseolus</taxon>
    </lineage>
</organism>
<reference evidence="3" key="1">
    <citation type="journal article" date="2013" name="Phytopathology">
        <title>Isolation and characterization of nucleotide-binding site resistance gene homologues in common bean (Phaseolus vulgaris).</title>
        <authorList>
            <person name="Garzon L.N."/>
            <person name="Oliveros O.A."/>
            <person name="Rosen B."/>
            <person name="Ligarreto G.A."/>
            <person name="Cook D.R."/>
            <person name="Blair M.W."/>
        </authorList>
    </citation>
    <scope>NUCLEOTIDE SEQUENCE</scope>
</reference>
<evidence type="ECO:0000259" key="2">
    <source>
        <dbReference type="Pfam" id="PF00931"/>
    </source>
</evidence>
<dbReference type="PANTHER" id="PTHR36766">
    <property type="entry name" value="PLANT BROAD-SPECTRUM MILDEW RESISTANCE PROTEIN RPW8"/>
    <property type="match status" value="1"/>
</dbReference>
<name>R9QDP8_PHAVU</name>
<dbReference type="GO" id="GO:0043531">
    <property type="term" value="F:ADP binding"/>
    <property type="evidence" value="ECO:0007669"/>
    <property type="project" value="InterPro"/>
</dbReference>
<feature type="non-terminal residue" evidence="3">
    <location>
        <position position="1"/>
    </location>
</feature>
<dbReference type="PANTHER" id="PTHR36766:SF40">
    <property type="entry name" value="DISEASE RESISTANCE PROTEIN RGA3"/>
    <property type="match status" value="1"/>
</dbReference>
<dbReference type="InterPro" id="IPR002182">
    <property type="entry name" value="NB-ARC"/>
</dbReference>
<dbReference type="AlphaFoldDB" id="R9QDP8"/>
<dbReference type="SUPFAM" id="SSF52540">
    <property type="entry name" value="P-loop containing nucleoside triphosphate hydrolases"/>
    <property type="match status" value="1"/>
</dbReference>
<dbReference type="Gene3D" id="3.40.50.300">
    <property type="entry name" value="P-loop containing nucleotide triphosphate hydrolases"/>
    <property type="match status" value="1"/>
</dbReference>
<accession>R9QDP8</accession>
<dbReference type="EMBL" id="JQ313599">
    <property type="protein sequence ID" value="AFM54560.1"/>
    <property type="molecule type" value="Genomic_DNA"/>
</dbReference>
<evidence type="ECO:0000313" key="3">
    <source>
        <dbReference type="EMBL" id="AFM54560.1"/>
    </source>
</evidence>
<keyword evidence="1" id="KW-0611">Plant defense</keyword>
<dbReference type="Pfam" id="PF00931">
    <property type="entry name" value="NB-ARC"/>
    <property type="match status" value="1"/>
</dbReference>
<protein>
    <submittedName>
        <fullName evidence="3">Putative resistance protein non-TIR 38</fullName>
    </submittedName>
</protein>
<dbReference type="GO" id="GO:0006952">
    <property type="term" value="P:defense response"/>
    <property type="evidence" value="ECO:0007669"/>
    <property type="project" value="UniProtKB-KW"/>
</dbReference>
<feature type="domain" description="NB-ARC" evidence="2">
    <location>
        <begin position="1"/>
        <end position="138"/>
    </location>
</feature>
<sequence length="158" mass="18119">TLAKLLYNDPDLKEKFEVRGLAHIPKDFDHVTVTKTILESVTVGTMKDTNFDKLQVQLKQSLSNKKFLLVLDDIWYGNYVGWNSLSDIFNVGKIGSKIIITTRDVRVALPKQKSLYVHHLTSLKTEDSWSLLARHAFVGRNYQQHPNLEIIGREIAKK</sequence>